<evidence type="ECO:0000313" key="12">
    <source>
        <dbReference type="EMBL" id="ANH79111.1"/>
    </source>
</evidence>
<comment type="catalytic activity">
    <reaction evidence="9">
        <text>N(6)-[(R)-dihydrolipoyl]-L-lysyl-[protein] + succinyl-CoA = N(6)-[(R)-S(8)-succinyldihydrolipoyl]-L-lysyl-[protein] + CoA</text>
        <dbReference type="Rhea" id="RHEA:15213"/>
        <dbReference type="Rhea" id="RHEA-COMP:10475"/>
        <dbReference type="Rhea" id="RHEA-COMP:20092"/>
        <dbReference type="ChEBI" id="CHEBI:57287"/>
        <dbReference type="ChEBI" id="CHEBI:57292"/>
        <dbReference type="ChEBI" id="CHEBI:83100"/>
        <dbReference type="ChEBI" id="CHEBI:83120"/>
        <dbReference type="EC" id="2.3.1.61"/>
    </reaction>
</comment>
<keyword evidence="13" id="KW-1185">Reference proteome</keyword>
<dbReference type="InterPro" id="IPR011053">
    <property type="entry name" value="Single_hybrid_motif"/>
</dbReference>
<dbReference type="Gene3D" id="3.30.559.10">
    <property type="entry name" value="Chloramphenicol acetyltransferase-like domain"/>
    <property type="match status" value="1"/>
</dbReference>
<dbReference type="GO" id="GO:0004149">
    <property type="term" value="F:dihydrolipoyllysine-residue succinyltransferase activity"/>
    <property type="evidence" value="ECO:0007669"/>
    <property type="project" value="UniProtKB-EC"/>
</dbReference>
<evidence type="ECO:0000313" key="13">
    <source>
        <dbReference type="Proteomes" id="UP000078162"/>
    </source>
</evidence>
<dbReference type="GO" id="GO:0005829">
    <property type="term" value="C:cytosol"/>
    <property type="evidence" value="ECO:0007669"/>
    <property type="project" value="TreeGrafter"/>
</dbReference>
<dbReference type="Proteomes" id="UP000078162">
    <property type="component" value="Chromosome"/>
</dbReference>
<organism evidence="12 13">
    <name type="scientific">Candidatus Chlamydia sanziniae</name>
    <dbReference type="NCBI Taxonomy" id="1806891"/>
    <lineage>
        <taxon>Bacteria</taxon>
        <taxon>Pseudomonadati</taxon>
        <taxon>Chlamydiota</taxon>
        <taxon>Chlamydiia</taxon>
        <taxon>Chlamydiales</taxon>
        <taxon>Chlamydiaceae</taxon>
        <taxon>Chlamydia/Chlamydophila group</taxon>
        <taxon>Chlamydia</taxon>
    </lineage>
</organism>
<evidence type="ECO:0000256" key="3">
    <source>
        <dbReference type="ARBA" id="ARBA00005145"/>
    </source>
</evidence>
<keyword evidence="7 10" id="KW-0450">Lipoyl</keyword>
<dbReference type="PROSITE" id="PS50968">
    <property type="entry name" value="BIOTINYL_LIPOYL"/>
    <property type="match status" value="1"/>
</dbReference>
<evidence type="ECO:0000256" key="2">
    <source>
        <dbReference type="ARBA" id="ARBA00004052"/>
    </source>
</evidence>
<dbReference type="STRING" id="1806891.Cs308_0941"/>
<keyword evidence="8 10" id="KW-0012">Acyltransferase</keyword>
<comment type="pathway">
    <text evidence="3">Amino-acid degradation; L-lysine degradation via saccharopine pathway; glutaryl-CoA from L-lysine: step 6/6.</text>
</comment>
<dbReference type="EC" id="2.3.1.-" evidence="10"/>
<gene>
    <name evidence="12" type="ORF">Cs308_0941</name>
</gene>
<feature type="domain" description="Lipoyl-binding" evidence="11">
    <location>
        <begin position="2"/>
        <end position="76"/>
    </location>
</feature>
<protein>
    <recommendedName>
        <fullName evidence="10">Dihydrolipoamide acetyltransferase component of pyruvate dehydrogenase complex</fullName>
        <ecNumber evidence="10">2.3.1.-</ecNumber>
    </recommendedName>
</protein>
<evidence type="ECO:0000256" key="1">
    <source>
        <dbReference type="ARBA" id="ARBA00001938"/>
    </source>
</evidence>
<evidence type="ECO:0000256" key="8">
    <source>
        <dbReference type="ARBA" id="ARBA00023315"/>
    </source>
</evidence>
<dbReference type="InterPro" id="IPR001078">
    <property type="entry name" value="2-oxoacid_DH_actylTfrase"/>
</dbReference>
<dbReference type="PATRIC" id="fig|1806891.3.peg.934"/>
<dbReference type="OrthoDB" id="9805770at2"/>
<evidence type="ECO:0000256" key="6">
    <source>
        <dbReference type="ARBA" id="ARBA00022679"/>
    </source>
</evidence>
<keyword evidence="5" id="KW-0816">Tricarboxylic acid cycle</keyword>
<dbReference type="GO" id="GO:0006099">
    <property type="term" value="P:tricarboxylic acid cycle"/>
    <property type="evidence" value="ECO:0007669"/>
    <property type="project" value="UniProtKB-KW"/>
</dbReference>
<dbReference type="Pfam" id="PF00198">
    <property type="entry name" value="2-oxoacid_dh"/>
    <property type="match status" value="1"/>
</dbReference>
<name>A0A1A9HXE6_9CHLA</name>
<dbReference type="Gene3D" id="2.40.50.100">
    <property type="match status" value="1"/>
</dbReference>
<evidence type="ECO:0000256" key="5">
    <source>
        <dbReference type="ARBA" id="ARBA00022532"/>
    </source>
</evidence>
<evidence type="ECO:0000256" key="4">
    <source>
        <dbReference type="ARBA" id="ARBA00007317"/>
    </source>
</evidence>
<proteinExistence type="inferred from homology"/>
<dbReference type="SUPFAM" id="SSF52777">
    <property type="entry name" value="CoA-dependent acyltransferases"/>
    <property type="match status" value="1"/>
</dbReference>
<comment type="function">
    <text evidence="2">E2 component of the 2-oxoglutarate dehydrogenase (OGDH) complex which catalyzes the second step in the conversion of 2-oxoglutarate to succinyl-CoA and CO(2).</text>
</comment>
<comment type="cofactor">
    <cofactor evidence="1 10">
        <name>(R)-lipoate</name>
        <dbReference type="ChEBI" id="CHEBI:83088"/>
    </cofactor>
</comment>
<dbReference type="RefSeq" id="WP_066483100.1">
    <property type="nucleotide sequence ID" value="NZ_CP014639.1"/>
</dbReference>
<dbReference type="KEGG" id="csaz:Cs308_0941"/>
<dbReference type="Pfam" id="PF00364">
    <property type="entry name" value="Biotin_lipoyl"/>
    <property type="match status" value="1"/>
</dbReference>
<evidence type="ECO:0000256" key="9">
    <source>
        <dbReference type="ARBA" id="ARBA00052761"/>
    </source>
</evidence>
<evidence type="ECO:0000256" key="10">
    <source>
        <dbReference type="RuleBase" id="RU003423"/>
    </source>
</evidence>
<dbReference type="PANTHER" id="PTHR43416">
    <property type="entry name" value="DIHYDROLIPOYLLYSINE-RESIDUE SUCCINYLTRANSFERASE COMPONENT OF 2-OXOGLUTARATE DEHYDROGENASE COMPLEX, MITOCHONDRIAL-RELATED"/>
    <property type="match status" value="1"/>
</dbReference>
<keyword evidence="6 10" id="KW-0808">Transferase</keyword>
<evidence type="ECO:0000256" key="7">
    <source>
        <dbReference type="ARBA" id="ARBA00022823"/>
    </source>
</evidence>
<dbReference type="InterPro" id="IPR050537">
    <property type="entry name" value="2-oxoacid_dehydrogenase"/>
</dbReference>
<dbReference type="EMBL" id="CP014639">
    <property type="protein sequence ID" value="ANH79111.1"/>
    <property type="molecule type" value="Genomic_DNA"/>
</dbReference>
<dbReference type="PANTHER" id="PTHR43416:SF5">
    <property type="entry name" value="DIHYDROLIPOYLLYSINE-RESIDUE SUCCINYLTRANSFERASE COMPONENT OF 2-OXOGLUTARATE DEHYDROGENASE COMPLEX, MITOCHONDRIAL"/>
    <property type="match status" value="1"/>
</dbReference>
<dbReference type="AlphaFoldDB" id="A0A1A9HXE6"/>
<accession>A0A1A9HXE6</accession>
<evidence type="ECO:0000259" key="11">
    <source>
        <dbReference type="PROSITE" id="PS50968"/>
    </source>
</evidence>
<dbReference type="SUPFAM" id="SSF51230">
    <property type="entry name" value="Single hybrid motif"/>
    <property type="match status" value="1"/>
</dbReference>
<dbReference type="InterPro" id="IPR023213">
    <property type="entry name" value="CAT-like_dom_sf"/>
</dbReference>
<sequence length="365" mass="40728">MTTEVRIPNIAESISEVTIASLLVTTGSLVQENQGIVEIESEKLNQLIYAPVSGRIFWEVTEGDVVAVDSVVAKIDNTNQIESMSDDGSTRTLDAEIICFPQSGVREPPATNKTFVPLRDRHLHDEHPSTFSNSREEFRERMSSIRKTISRRLLSALHESAMLTTFNEVHMTPLLKLRKEKQQRFVERYGVKLGFMSFFIKAVLEALKAYPRMNAFIDGEEIVYRHYYDVCIAVGTDRGLVVPVIRDCDTLSSGEIEQKLADLAARARDAQLALFELEGGGFTITNGGVYGSLLSTPIINPPQVGILGMHKVEKRPVVLDDAIIIADMMYIALSYDHRIIDGKEAVSFLVKVKDGIEQPETLLDL</sequence>
<comment type="similarity">
    <text evidence="4 10">Belongs to the 2-oxoacid dehydrogenase family.</text>
</comment>
<dbReference type="InterPro" id="IPR000089">
    <property type="entry name" value="Biotin_lipoyl"/>
</dbReference>
<reference evidence="12 13" key="1">
    <citation type="submission" date="2016-03" db="EMBL/GenBank/DDBJ databases">
        <title>Culture-independent genomics supports pathogen discovery for uncultivable bacteria within the genus Chlamydia.</title>
        <authorList>
            <person name="Taylor-Brown A."/>
            <person name="Bachmann N.L."/>
            <person name="Borel N."/>
            <person name="Polkinghorne A."/>
        </authorList>
    </citation>
    <scope>NUCLEOTIDE SEQUENCE [LARGE SCALE GENOMIC DNA]</scope>
    <source>
        <strain evidence="12 13">2742-308</strain>
    </source>
</reference>